<dbReference type="InterPro" id="IPR036188">
    <property type="entry name" value="FAD/NAD-bd_sf"/>
</dbReference>
<protein>
    <submittedName>
        <fullName evidence="1">FAD-binding protein</fullName>
    </submittedName>
</protein>
<dbReference type="EMBL" id="SMKA01000226">
    <property type="protein sequence ID" value="TDC21195.1"/>
    <property type="molecule type" value="Genomic_DNA"/>
</dbReference>
<comment type="caution">
    <text evidence="1">The sequence shown here is derived from an EMBL/GenBank/DDBJ whole genome shotgun (WGS) entry which is preliminary data.</text>
</comment>
<gene>
    <name evidence="1" type="ORF">E1261_33815</name>
</gene>
<dbReference type="Gene3D" id="3.50.50.60">
    <property type="entry name" value="FAD/NAD(P)-binding domain"/>
    <property type="match status" value="1"/>
</dbReference>
<feature type="non-terminal residue" evidence="1">
    <location>
        <position position="31"/>
    </location>
</feature>
<keyword evidence="2" id="KW-1185">Reference proteome</keyword>
<reference evidence="1 2" key="1">
    <citation type="submission" date="2019-03" db="EMBL/GenBank/DDBJ databases">
        <title>Draft genome sequences of novel Actinobacteria.</title>
        <authorList>
            <person name="Sahin N."/>
            <person name="Ay H."/>
            <person name="Saygin H."/>
        </authorList>
    </citation>
    <scope>NUCLEOTIDE SEQUENCE [LARGE SCALE GENOMIC DNA]</scope>
    <source>
        <strain evidence="1 2">JCM 30547</strain>
    </source>
</reference>
<proteinExistence type="predicted"/>
<dbReference type="RefSeq" id="WP_132413765.1">
    <property type="nucleotide sequence ID" value="NZ_SMKA01000226.1"/>
</dbReference>
<name>A0A4V2XPA2_9ACTN</name>
<organism evidence="1 2">
    <name type="scientific">Kribbella albertanoniae</name>
    <dbReference type="NCBI Taxonomy" id="1266829"/>
    <lineage>
        <taxon>Bacteria</taxon>
        <taxon>Bacillati</taxon>
        <taxon>Actinomycetota</taxon>
        <taxon>Actinomycetes</taxon>
        <taxon>Propionibacteriales</taxon>
        <taxon>Kribbellaceae</taxon>
        <taxon>Kribbella</taxon>
    </lineage>
</organism>
<sequence length="31" mass="3058">MGTVIVVGAGIGGVTAAVALQRCGWEVTVLE</sequence>
<dbReference type="SUPFAM" id="SSF51905">
    <property type="entry name" value="FAD/NAD(P)-binding domain"/>
    <property type="match status" value="1"/>
</dbReference>
<evidence type="ECO:0000313" key="2">
    <source>
        <dbReference type="Proteomes" id="UP000295075"/>
    </source>
</evidence>
<dbReference type="Pfam" id="PF13450">
    <property type="entry name" value="NAD_binding_8"/>
    <property type="match status" value="1"/>
</dbReference>
<accession>A0A4V2XPA2</accession>
<dbReference type="Proteomes" id="UP000295075">
    <property type="component" value="Unassembled WGS sequence"/>
</dbReference>
<dbReference type="AlphaFoldDB" id="A0A4V2XPA2"/>
<evidence type="ECO:0000313" key="1">
    <source>
        <dbReference type="EMBL" id="TDC21195.1"/>
    </source>
</evidence>